<gene>
    <name evidence="2" type="ORF">AB1Y20_006802</name>
</gene>
<evidence type="ECO:0000256" key="1">
    <source>
        <dbReference type="SAM" id="MobiDB-lite"/>
    </source>
</evidence>
<proteinExistence type="predicted"/>
<reference evidence="2 3" key="1">
    <citation type="journal article" date="2024" name="Science">
        <title>Giant polyketide synthase enzymes in the biosynthesis of giant marine polyether toxins.</title>
        <authorList>
            <person name="Fallon T.R."/>
            <person name="Shende V.V."/>
            <person name="Wierzbicki I.H."/>
            <person name="Pendleton A.L."/>
            <person name="Watervoot N.F."/>
            <person name="Auber R.P."/>
            <person name="Gonzalez D.J."/>
            <person name="Wisecaver J.H."/>
            <person name="Moore B.S."/>
        </authorList>
    </citation>
    <scope>NUCLEOTIDE SEQUENCE [LARGE SCALE GENOMIC DNA]</scope>
    <source>
        <strain evidence="2 3">12B1</strain>
    </source>
</reference>
<name>A0AB34IZ20_PRYPA</name>
<evidence type="ECO:0000313" key="3">
    <source>
        <dbReference type="Proteomes" id="UP001515480"/>
    </source>
</evidence>
<feature type="compositionally biased region" description="Low complexity" evidence="1">
    <location>
        <begin position="85"/>
        <end position="103"/>
    </location>
</feature>
<dbReference type="Proteomes" id="UP001515480">
    <property type="component" value="Unassembled WGS sequence"/>
</dbReference>
<feature type="region of interest" description="Disordered" evidence="1">
    <location>
        <begin position="76"/>
        <end position="103"/>
    </location>
</feature>
<accession>A0AB34IZ20</accession>
<keyword evidence="3" id="KW-1185">Reference proteome</keyword>
<organism evidence="2 3">
    <name type="scientific">Prymnesium parvum</name>
    <name type="common">Toxic golden alga</name>
    <dbReference type="NCBI Taxonomy" id="97485"/>
    <lineage>
        <taxon>Eukaryota</taxon>
        <taxon>Haptista</taxon>
        <taxon>Haptophyta</taxon>
        <taxon>Prymnesiophyceae</taxon>
        <taxon>Prymnesiales</taxon>
        <taxon>Prymnesiaceae</taxon>
        <taxon>Prymnesium</taxon>
    </lineage>
</organism>
<evidence type="ECO:0008006" key="4">
    <source>
        <dbReference type="Google" id="ProtNLM"/>
    </source>
</evidence>
<comment type="caution">
    <text evidence="2">The sequence shown here is derived from an EMBL/GenBank/DDBJ whole genome shotgun (WGS) entry which is preliminary data.</text>
</comment>
<dbReference type="AlphaFoldDB" id="A0AB34IZ20"/>
<protein>
    <recommendedName>
        <fullName evidence="4">Cytoplasmic envelopment protein 3</fullName>
    </recommendedName>
</protein>
<evidence type="ECO:0000313" key="2">
    <source>
        <dbReference type="EMBL" id="KAL1510498.1"/>
    </source>
</evidence>
<dbReference type="EMBL" id="JBGBPQ010000015">
    <property type="protein sequence ID" value="KAL1510498.1"/>
    <property type="molecule type" value="Genomic_DNA"/>
</dbReference>
<sequence length="103" mass="11182">MSSKRVGLLHCCCPCLVSKKKLPTGVTSNSLNRREKDSLLSMYGLEELSESEDEDAPENPMSPEQIAMLLDRQIAMTRELDDELTSPPATAKKAAPKTSAASS</sequence>